<dbReference type="AlphaFoldDB" id="A0AAJ0MF80"/>
<feature type="compositionally biased region" description="Polar residues" evidence="1">
    <location>
        <begin position="324"/>
        <end position="348"/>
    </location>
</feature>
<dbReference type="EMBL" id="JAUIQD010000004">
    <property type="protein sequence ID" value="KAK3353964.1"/>
    <property type="molecule type" value="Genomic_DNA"/>
</dbReference>
<feature type="region of interest" description="Disordered" evidence="1">
    <location>
        <begin position="1"/>
        <end position="22"/>
    </location>
</feature>
<name>A0AAJ0MF80_9PEZI</name>
<reference evidence="2" key="1">
    <citation type="journal article" date="2023" name="Mol. Phylogenet. Evol.">
        <title>Genome-scale phylogeny and comparative genomics of the fungal order Sordariales.</title>
        <authorList>
            <person name="Hensen N."/>
            <person name="Bonometti L."/>
            <person name="Westerberg I."/>
            <person name="Brannstrom I.O."/>
            <person name="Guillou S."/>
            <person name="Cros-Aarteil S."/>
            <person name="Calhoun S."/>
            <person name="Haridas S."/>
            <person name="Kuo A."/>
            <person name="Mondo S."/>
            <person name="Pangilinan J."/>
            <person name="Riley R."/>
            <person name="LaButti K."/>
            <person name="Andreopoulos B."/>
            <person name="Lipzen A."/>
            <person name="Chen C."/>
            <person name="Yan M."/>
            <person name="Daum C."/>
            <person name="Ng V."/>
            <person name="Clum A."/>
            <person name="Steindorff A."/>
            <person name="Ohm R.A."/>
            <person name="Martin F."/>
            <person name="Silar P."/>
            <person name="Natvig D.O."/>
            <person name="Lalanne C."/>
            <person name="Gautier V."/>
            <person name="Ament-Velasquez S.L."/>
            <person name="Kruys A."/>
            <person name="Hutchinson M.I."/>
            <person name="Powell A.J."/>
            <person name="Barry K."/>
            <person name="Miller A.N."/>
            <person name="Grigoriev I.V."/>
            <person name="Debuchy R."/>
            <person name="Gladieux P."/>
            <person name="Hiltunen Thoren M."/>
            <person name="Johannesson H."/>
        </authorList>
    </citation>
    <scope>NUCLEOTIDE SEQUENCE</scope>
    <source>
        <strain evidence="2">CBS 955.72</strain>
    </source>
</reference>
<feature type="region of interest" description="Disordered" evidence="1">
    <location>
        <begin position="310"/>
        <end position="348"/>
    </location>
</feature>
<organism evidence="2 3">
    <name type="scientific">Lasiosphaeria hispida</name>
    <dbReference type="NCBI Taxonomy" id="260671"/>
    <lineage>
        <taxon>Eukaryota</taxon>
        <taxon>Fungi</taxon>
        <taxon>Dikarya</taxon>
        <taxon>Ascomycota</taxon>
        <taxon>Pezizomycotina</taxon>
        <taxon>Sordariomycetes</taxon>
        <taxon>Sordariomycetidae</taxon>
        <taxon>Sordariales</taxon>
        <taxon>Lasiosphaeriaceae</taxon>
        <taxon>Lasiosphaeria</taxon>
    </lineage>
</organism>
<sequence length="348" mass="39313">MARRTLPGSAMQIDEIGPDHKSTPEDFDQRLLFLYRILQRLSWDSVLPCHLQLKYIHIYYRRDEAEPAPATPRGLDDAIQTCKRLLMKPRDFGGLRDVSGHYRRLIEALLEKAHLDFGVRGFNDAPHADPHERHIHLGDTRTWISDEHGYPPPGRGLPVWAGEAVFVYAPGHWGCILADRTELVDERPHRQDTDDHLLRSELLACVALLRRQMNKPVWESGHPVLCRNPNFTGWELDKKSGPVKVTVVTFTLYQARIVQASCDASSSSPSLNISLRASYPLRDGRSSEELARKILRWLLSRDQPWAWNMRKKTTAGGTRVPSGGSESSRASQPSSVATDVSESNSLCD</sequence>
<evidence type="ECO:0000313" key="3">
    <source>
        <dbReference type="Proteomes" id="UP001275084"/>
    </source>
</evidence>
<keyword evidence="3" id="KW-1185">Reference proteome</keyword>
<evidence type="ECO:0000313" key="2">
    <source>
        <dbReference type="EMBL" id="KAK3353964.1"/>
    </source>
</evidence>
<gene>
    <name evidence="2" type="ORF">B0T25DRAFT_545737</name>
</gene>
<reference evidence="2" key="2">
    <citation type="submission" date="2023-06" db="EMBL/GenBank/DDBJ databases">
        <authorList>
            <consortium name="Lawrence Berkeley National Laboratory"/>
            <person name="Haridas S."/>
            <person name="Hensen N."/>
            <person name="Bonometti L."/>
            <person name="Westerberg I."/>
            <person name="Brannstrom I.O."/>
            <person name="Guillou S."/>
            <person name="Cros-Aarteil S."/>
            <person name="Calhoun S."/>
            <person name="Kuo A."/>
            <person name="Mondo S."/>
            <person name="Pangilinan J."/>
            <person name="Riley R."/>
            <person name="Labutti K."/>
            <person name="Andreopoulos B."/>
            <person name="Lipzen A."/>
            <person name="Chen C."/>
            <person name="Yanf M."/>
            <person name="Daum C."/>
            <person name="Ng V."/>
            <person name="Clum A."/>
            <person name="Steindorff A."/>
            <person name="Ohm R."/>
            <person name="Martin F."/>
            <person name="Silar P."/>
            <person name="Natvig D."/>
            <person name="Lalanne C."/>
            <person name="Gautier V."/>
            <person name="Ament-Velasquez S.L."/>
            <person name="Kruys A."/>
            <person name="Hutchinson M.I."/>
            <person name="Powell A.J."/>
            <person name="Barry K."/>
            <person name="Miller A.N."/>
            <person name="Grigoriev I.V."/>
            <person name="Debuchy R."/>
            <person name="Gladieux P."/>
            <person name="Thoren M.H."/>
            <person name="Johannesson H."/>
        </authorList>
    </citation>
    <scope>NUCLEOTIDE SEQUENCE</scope>
    <source>
        <strain evidence="2">CBS 955.72</strain>
    </source>
</reference>
<protein>
    <submittedName>
        <fullName evidence="2">Uncharacterized protein</fullName>
    </submittedName>
</protein>
<evidence type="ECO:0000256" key="1">
    <source>
        <dbReference type="SAM" id="MobiDB-lite"/>
    </source>
</evidence>
<dbReference type="Proteomes" id="UP001275084">
    <property type="component" value="Unassembled WGS sequence"/>
</dbReference>
<comment type="caution">
    <text evidence="2">The sequence shown here is derived from an EMBL/GenBank/DDBJ whole genome shotgun (WGS) entry which is preliminary data.</text>
</comment>
<proteinExistence type="predicted"/>
<accession>A0AAJ0MF80</accession>